<accession>A0ABT4ZTF2</accession>
<keyword evidence="1" id="KW-0540">Nuclease</keyword>
<evidence type="ECO:0000313" key="1">
    <source>
        <dbReference type="EMBL" id="MDB9442700.1"/>
    </source>
</evidence>
<comment type="caution">
    <text evidence="1">The sequence shown here is derived from an EMBL/GenBank/DDBJ whole genome shotgun (WGS) entry which is preliminary data.</text>
</comment>
<sequence>MQIVRHEFTQTIIDILDEYFPGYGEIVLSNSQLLQYINIKTKAANRGSKSRASFANHYAIYVLVEDYLRNEFHIKTGYENYEGAKYTELLKRQRKLPFGNKLQNHALNNRLNEEFKKYFSTSIYLPIIRDIKTNRYWINENLLKLTIENKTINIAQAVQEIIDAYIKARTQAFTSFMERCQEMIDIQQKKPEAAINFIKELINPKEDARVFEIVSYAILKEYYGEQKIYWGWSPDELTAEYLSLYKTGRTNANDGGIDFVMKPLGRFFQVTETIDTGKYFLDIDKVQKYPITFVIKTEQSIEDLLKIIEEQARLRYTINAVVNRYMEAIEEIINIPQLILRFDQVLELQRGIKVIEEIVIQSRVEFNMEEEGFDTDY</sequence>
<keyword evidence="1" id="KW-0378">Hydrolase</keyword>
<keyword evidence="2" id="KW-1185">Reference proteome</keyword>
<evidence type="ECO:0000313" key="2">
    <source>
        <dbReference type="Proteomes" id="UP001211711"/>
    </source>
</evidence>
<gene>
    <name evidence="1" type="ORF">PN497_15210</name>
</gene>
<dbReference type="RefSeq" id="WP_096568297.1">
    <property type="nucleotide sequence ID" value="NZ_JAQMTI010000180.1"/>
</dbReference>
<reference evidence="1 2" key="1">
    <citation type="submission" date="2023-01" db="EMBL/GenBank/DDBJ databases">
        <title>Genomes from the Australian National Cyanobacteria Reference Collection.</title>
        <authorList>
            <person name="Willis A."/>
            <person name="Lee E.M.F."/>
        </authorList>
    </citation>
    <scope>NUCLEOTIDE SEQUENCE [LARGE SCALE GENOMIC DNA]</scope>
    <source>
        <strain evidence="1 2">CS-549</strain>
    </source>
</reference>
<dbReference type="EMBL" id="JAQMTI010000180">
    <property type="protein sequence ID" value="MDB9442700.1"/>
    <property type="molecule type" value="Genomic_DNA"/>
</dbReference>
<keyword evidence="1" id="KW-0255">Endonuclease</keyword>
<dbReference type="GO" id="GO:0004519">
    <property type="term" value="F:endonuclease activity"/>
    <property type="evidence" value="ECO:0007669"/>
    <property type="project" value="UniProtKB-KW"/>
</dbReference>
<dbReference type="Proteomes" id="UP001211711">
    <property type="component" value="Unassembled WGS sequence"/>
</dbReference>
<protein>
    <submittedName>
        <fullName evidence="1">Restriction endonuclease</fullName>
    </submittedName>
</protein>
<name>A0ABT4ZTF2_9CYAN</name>
<proteinExistence type="predicted"/>
<organism evidence="1 2">
    <name type="scientific">Sphaerospermopsis kisseleviana CS-549</name>
    <dbReference type="NCBI Taxonomy" id="3021783"/>
    <lineage>
        <taxon>Bacteria</taxon>
        <taxon>Bacillati</taxon>
        <taxon>Cyanobacteriota</taxon>
        <taxon>Cyanophyceae</taxon>
        <taxon>Nostocales</taxon>
        <taxon>Aphanizomenonaceae</taxon>
        <taxon>Sphaerospermopsis</taxon>
        <taxon>Sphaerospermopsis kisseleviana</taxon>
    </lineage>
</organism>